<accession>A0A419EXB8</accession>
<dbReference type="Gene3D" id="3.40.50.1820">
    <property type="entry name" value="alpha/beta hydrolase"/>
    <property type="match status" value="1"/>
</dbReference>
<dbReference type="InterPro" id="IPR029058">
    <property type="entry name" value="AB_hydrolase_fold"/>
</dbReference>
<dbReference type="Proteomes" id="UP000285961">
    <property type="component" value="Unassembled WGS sequence"/>
</dbReference>
<feature type="domain" description="Serine aminopeptidase S33" evidence="1">
    <location>
        <begin position="76"/>
        <end position="307"/>
    </location>
</feature>
<gene>
    <name evidence="2" type="ORF">C4532_10810</name>
</gene>
<dbReference type="GO" id="GO:0016787">
    <property type="term" value="F:hydrolase activity"/>
    <property type="evidence" value="ECO:0007669"/>
    <property type="project" value="UniProtKB-KW"/>
</dbReference>
<protein>
    <submittedName>
        <fullName evidence="2">Alpha/beta fold hydrolase</fullName>
    </submittedName>
</protein>
<dbReference type="AlphaFoldDB" id="A0A419EXB8"/>
<proteinExistence type="predicted"/>
<dbReference type="Pfam" id="PF12146">
    <property type="entry name" value="Hydrolase_4"/>
    <property type="match status" value="1"/>
</dbReference>
<evidence type="ECO:0000259" key="1">
    <source>
        <dbReference type="Pfam" id="PF12146"/>
    </source>
</evidence>
<name>A0A419EXB8_9BACT</name>
<dbReference type="InterPro" id="IPR022742">
    <property type="entry name" value="Hydrolase_4"/>
</dbReference>
<dbReference type="PANTHER" id="PTHR11614">
    <property type="entry name" value="PHOSPHOLIPASE-RELATED"/>
    <property type="match status" value="1"/>
</dbReference>
<dbReference type="InterPro" id="IPR051044">
    <property type="entry name" value="MAG_DAG_Lipase"/>
</dbReference>
<organism evidence="2 3">
    <name type="scientific">Candidatus Abyssobacteria bacterium SURF_17</name>
    <dbReference type="NCBI Taxonomy" id="2093361"/>
    <lineage>
        <taxon>Bacteria</taxon>
        <taxon>Pseudomonadati</taxon>
        <taxon>Candidatus Hydrogenedentota</taxon>
        <taxon>Candidatus Abyssobacteria</taxon>
    </lineage>
</organism>
<evidence type="ECO:0000313" key="3">
    <source>
        <dbReference type="Proteomes" id="UP000285961"/>
    </source>
</evidence>
<evidence type="ECO:0000313" key="2">
    <source>
        <dbReference type="EMBL" id="RJP69522.1"/>
    </source>
</evidence>
<keyword evidence="2" id="KW-0378">Hydrolase</keyword>
<dbReference type="SUPFAM" id="SSF53474">
    <property type="entry name" value="alpha/beta-Hydrolases"/>
    <property type="match status" value="1"/>
</dbReference>
<dbReference type="EMBL" id="QZKI01000081">
    <property type="protein sequence ID" value="RJP69522.1"/>
    <property type="molecule type" value="Genomic_DNA"/>
</dbReference>
<reference evidence="2 3" key="1">
    <citation type="journal article" date="2017" name="ISME J.">
        <title>Energy and carbon metabolisms in a deep terrestrial subsurface fluid microbial community.</title>
        <authorList>
            <person name="Momper L."/>
            <person name="Jungbluth S.P."/>
            <person name="Lee M.D."/>
            <person name="Amend J.P."/>
        </authorList>
    </citation>
    <scope>NUCLEOTIDE SEQUENCE [LARGE SCALE GENOMIC DNA]</scope>
    <source>
        <strain evidence="2">SURF_17</strain>
    </source>
</reference>
<sequence length="322" mass="36596">MLRPNTCGCALMGAVHEPPLHCRPVRINGTFHGTLSASQFPQKTLHGNTEMPIRIGDYLALDGAKLRYRCWSDGDPPDAVIYLHGIESHSEWFAECAEEIARRHAAVYALDRRGSGMNEDSRGHCRDFLQLVDDVLQFVHLIGSSHARFHLVALSWGAKLAVAFDMLHPKTIGTLTLIAPGLFPRVMPQVGERISIAVDALFRPRSLHPIPITDEMFTSLPKYLAYIAADPLRLRKVTARFYLETVRLDRFLRRRAYQWSAATQVLLAERDAIVDNLRVQRMFETLKVEPKRISIYEGCNHSLQFERPVEVANDIIDWMRMG</sequence>
<comment type="caution">
    <text evidence="2">The sequence shown here is derived from an EMBL/GenBank/DDBJ whole genome shotgun (WGS) entry which is preliminary data.</text>
</comment>